<dbReference type="Proteomes" id="UP001153714">
    <property type="component" value="Chromosome 1"/>
</dbReference>
<protein>
    <recommendedName>
        <fullName evidence="1">FP protein C-terminal domain-containing protein</fullName>
    </recommendedName>
</protein>
<proteinExistence type="predicted"/>
<gene>
    <name evidence="2" type="ORF">DIATSA_LOCUS160</name>
</gene>
<dbReference type="OrthoDB" id="8196581at2759"/>
<dbReference type="EMBL" id="OU893332">
    <property type="protein sequence ID" value="CAG9781842.1"/>
    <property type="molecule type" value="Genomic_DNA"/>
</dbReference>
<dbReference type="AlphaFoldDB" id="A0A9N9QKJ6"/>
<accession>A0A9N9QKJ6</accession>
<dbReference type="Pfam" id="PF25298">
    <property type="entry name" value="Baculo_FP_2nd"/>
    <property type="match status" value="1"/>
</dbReference>
<keyword evidence="3" id="KW-1185">Reference proteome</keyword>
<feature type="domain" description="FP protein C-terminal" evidence="1">
    <location>
        <begin position="300"/>
        <end position="350"/>
    </location>
</feature>
<evidence type="ECO:0000313" key="3">
    <source>
        <dbReference type="Proteomes" id="UP001153714"/>
    </source>
</evidence>
<reference evidence="2" key="1">
    <citation type="submission" date="2021-12" db="EMBL/GenBank/DDBJ databases">
        <authorList>
            <person name="King R."/>
        </authorList>
    </citation>
    <scope>NUCLEOTIDE SEQUENCE</scope>
</reference>
<dbReference type="InterPro" id="IPR057251">
    <property type="entry name" value="FP_C"/>
</dbReference>
<evidence type="ECO:0000259" key="1">
    <source>
        <dbReference type="Pfam" id="PF25298"/>
    </source>
</evidence>
<evidence type="ECO:0000313" key="2">
    <source>
        <dbReference type="EMBL" id="CAG9781842.1"/>
    </source>
</evidence>
<sequence>MSDWGCCREDVNGDENVICNKCKKKFPTEYLRSGGTELQVFSDIDWVCLLCKNKTLKKDCTPVRVGNKSTSNNGANVLIRSNERQALSSPPTNVNNSLTQDDVRNIIRSEFAEMLSMMKSTLSIFSSELNSLKEDISCVKESMDFINSMFEDITRETNANTEIVNTLKSEYDSLNAAVANISNRFNQLDQFSRASNIEIQCVPERKNENLLTFIKQIGIVIGTQINKDQIMHCTRIAKLDKKSNRPRSIVVQFNTPLTRDSFLASVYKYNKFHSNDKLNSGHLGMPGDKVPIYIMEHLSPMNKALHAATRIKAKELGYDFVWVRGGRIFIRKNDASDHKCIRDMESVNKLS</sequence>
<reference evidence="2" key="2">
    <citation type="submission" date="2022-10" db="EMBL/GenBank/DDBJ databases">
        <authorList>
            <consortium name="ENA_rothamsted_submissions"/>
            <consortium name="culmorum"/>
            <person name="King R."/>
        </authorList>
    </citation>
    <scope>NUCLEOTIDE SEQUENCE</scope>
</reference>
<organism evidence="2 3">
    <name type="scientific">Diatraea saccharalis</name>
    <name type="common">sugarcane borer</name>
    <dbReference type="NCBI Taxonomy" id="40085"/>
    <lineage>
        <taxon>Eukaryota</taxon>
        <taxon>Metazoa</taxon>
        <taxon>Ecdysozoa</taxon>
        <taxon>Arthropoda</taxon>
        <taxon>Hexapoda</taxon>
        <taxon>Insecta</taxon>
        <taxon>Pterygota</taxon>
        <taxon>Neoptera</taxon>
        <taxon>Endopterygota</taxon>
        <taxon>Lepidoptera</taxon>
        <taxon>Glossata</taxon>
        <taxon>Ditrysia</taxon>
        <taxon>Pyraloidea</taxon>
        <taxon>Crambidae</taxon>
        <taxon>Crambinae</taxon>
        <taxon>Diatraea</taxon>
    </lineage>
</organism>
<name>A0A9N9QKJ6_9NEOP</name>